<reference evidence="9 10" key="1">
    <citation type="submission" date="2016-07" db="EMBL/GenBank/DDBJ databases">
        <title>Pervasive Adenine N6-methylation of Active Genes in Fungi.</title>
        <authorList>
            <consortium name="DOE Joint Genome Institute"/>
            <person name="Mondo S.J."/>
            <person name="Dannebaum R.O."/>
            <person name="Kuo R.C."/>
            <person name="Labutti K."/>
            <person name="Haridas S."/>
            <person name="Kuo A."/>
            <person name="Salamov A."/>
            <person name="Ahrendt S.R."/>
            <person name="Lipzen A."/>
            <person name="Sullivan W."/>
            <person name="Andreopoulos W.B."/>
            <person name="Clum A."/>
            <person name="Lindquist E."/>
            <person name="Daum C."/>
            <person name="Ramamoorthy G.K."/>
            <person name="Gryganskyi A."/>
            <person name="Culley D."/>
            <person name="Magnuson J.K."/>
            <person name="James T.Y."/>
            <person name="O'Malley M.A."/>
            <person name="Stajich J.E."/>
            <person name="Spatafora J.W."/>
            <person name="Visel A."/>
            <person name="Grigoriev I.V."/>
        </authorList>
    </citation>
    <scope>NUCLEOTIDE SEQUENCE [LARGE SCALE GENOMIC DNA]</scope>
    <source>
        <strain evidence="9 10">CBS 129021</strain>
    </source>
</reference>
<comment type="similarity">
    <text evidence="5">Belongs to the SAT4 family.</text>
</comment>
<protein>
    <recommendedName>
        <fullName evidence="8">Rhodopsin domain-containing protein</fullName>
    </recommendedName>
</protein>
<keyword evidence="3 7" id="KW-1133">Transmembrane helix</keyword>
<feature type="region of interest" description="Disordered" evidence="6">
    <location>
        <begin position="309"/>
        <end position="364"/>
    </location>
</feature>
<dbReference type="EMBL" id="MCFJ01000015">
    <property type="protein sequence ID" value="ORY58905.1"/>
    <property type="molecule type" value="Genomic_DNA"/>
</dbReference>
<feature type="compositionally biased region" description="Polar residues" evidence="6">
    <location>
        <begin position="325"/>
        <end position="338"/>
    </location>
</feature>
<comment type="subcellular location">
    <subcellularLocation>
        <location evidence="1">Membrane</location>
        <topology evidence="1">Multi-pass membrane protein</topology>
    </subcellularLocation>
</comment>
<dbReference type="GO" id="GO:0016020">
    <property type="term" value="C:membrane"/>
    <property type="evidence" value="ECO:0007669"/>
    <property type="project" value="UniProtKB-SubCell"/>
</dbReference>
<dbReference type="InterPro" id="IPR049326">
    <property type="entry name" value="Rhodopsin_dom_fungi"/>
</dbReference>
<keyword evidence="2 7" id="KW-0812">Transmembrane</keyword>
<dbReference type="PANTHER" id="PTHR33048:SF151">
    <property type="entry name" value="INTEGRAL MEMBRANE PROTEIN"/>
    <property type="match status" value="1"/>
</dbReference>
<evidence type="ECO:0000256" key="2">
    <source>
        <dbReference type="ARBA" id="ARBA00022692"/>
    </source>
</evidence>
<keyword evidence="4 7" id="KW-0472">Membrane</keyword>
<feature type="compositionally biased region" description="Basic and acidic residues" evidence="6">
    <location>
        <begin position="345"/>
        <end position="364"/>
    </location>
</feature>
<feature type="transmembrane region" description="Helical" evidence="7">
    <location>
        <begin position="252"/>
        <end position="274"/>
    </location>
</feature>
<keyword evidence="10" id="KW-1185">Reference proteome</keyword>
<feature type="transmembrane region" description="Helical" evidence="7">
    <location>
        <begin position="142"/>
        <end position="164"/>
    </location>
</feature>
<feature type="transmembrane region" description="Helical" evidence="7">
    <location>
        <begin position="221"/>
        <end position="240"/>
    </location>
</feature>
<dbReference type="OrthoDB" id="3934549at2759"/>
<dbReference type="InParanoid" id="A0A1Y2DJC9"/>
<evidence type="ECO:0000256" key="5">
    <source>
        <dbReference type="ARBA" id="ARBA00038359"/>
    </source>
</evidence>
<evidence type="ECO:0000313" key="9">
    <source>
        <dbReference type="EMBL" id="ORY58905.1"/>
    </source>
</evidence>
<evidence type="ECO:0000256" key="1">
    <source>
        <dbReference type="ARBA" id="ARBA00004141"/>
    </source>
</evidence>
<evidence type="ECO:0000259" key="8">
    <source>
        <dbReference type="Pfam" id="PF20684"/>
    </source>
</evidence>
<feature type="transmembrane region" description="Helical" evidence="7">
    <location>
        <begin position="100"/>
        <end position="121"/>
    </location>
</feature>
<evidence type="ECO:0000256" key="3">
    <source>
        <dbReference type="ARBA" id="ARBA00022989"/>
    </source>
</evidence>
<dbReference type="RefSeq" id="XP_040711717.1">
    <property type="nucleotide sequence ID" value="XM_040857727.1"/>
</dbReference>
<dbReference type="Proteomes" id="UP000193689">
    <property type="component" value="Unassembled WGS sequence"/>
</dbReference>
<dbReference type="AlphaFoldDB" id="A0A1Y2DJC9"/>
<feature type="region of interest" description="Disordered" evidence="6">
    <location>
        <begin position="1"/>
        <end position="20"/>
    </location>
</feature>
<evidence type="ECO:0000256" key="6">
    <source>
        <dbReference type="SAM" id="MobiDB-lite"/>
    </source>
</evidence>
<gene>
    <name evidence="9" type="ORF">BCR38DRAFT_400002</name>
</gene>
<dbReference type="Pfam" id="PF20684">
    <property type="entry name" value="Fung_rhodopsin"/>
    <property type="match status" value="1"/>
</dbReference>
<organism evidence="9 10">
    <name type="scientific">Pseudomassariella vexata</name>
    <dbReference type="NCBI Taxonomy" id="1141098"/>
    <lineage>
        <taxon>Eukaryota</taxon>
        <taxon>Fungi</taxon>
        <taxon>Dikarya</taxon>
        <taxon>Ascomycota</taxon>
        <taxon>Pezizomycotina</taxon>
        <taxon>Sordariomycetes</taxon>
        <taxon>Xylariomycetidae</taxon>
        <taxon>Amphisphaeriales</taxon>
        <taxon>Pseudomassariaceae</taxon>
        <taxon>Pseudomassariella</taxon>
    </lineage>
</organism>
<name>A0A1Y2DJC9_9PEZI</name>
<dbReference type="STRING" id="1141098.A0A1Y2DJC9"/>
<evidence type="ECO:0000313" key="10">
    <source>
        <dbReference type="Proteomes" id="UP000193689"/>
    </source>
</evidence>
<dbReference type="GeneID" id="63773939"/>
<dbReference type="PANTHER" id="PTHR33048">
    <property type="entry name" value="PTH11-LIKE INTEGRAL MEMBRANE PROTEIN (AFU_ORTHOLOGUE AFUA_5G11245)"/>
    <property type="match status" value="1"/>
</dbReference>
<evidence type="ECO:0000256" key="4">
    <source>
        <dbReference type="ARBA" id="ARBA00023136"/>
    </source>
</evidence>
<sequence length="364" mass="39546">MSLIFTPRRDAAAASTTTATAESADRGPELNVATTCLLVLATAFVGLRFWARRITSYAYGADDWMLVAGLVVVFITGSLNYAMISYGLGRHASEVPLADLVVFFKLLLAFECIYVTGVMLIKLSILQMYLRIFPSKQFKISAAAIAFVVIGWWIAIVFVCIFQCTPVSKAWLPWSEGKCIDLKASFIGNAIPNILTDVAILCMPIGQVWKLQAKLIQKLSLCFAFLLGSFVLFASIYRFSTIMQFEIADTTWTLATACTWCVVETACGVISACLPTLRPLLAKVTSGFSLAASRGTGAKDYQNRSGSELVTIGGGGSRSAKRNFETSTGDRAFSNTDLFTPLGSRTDHASERTSGDEFPLKQTV</sequence>
<dbReference type="InterPro" id="IPR052337">
    <property type="entry name" value="SAT4-like"/>
</dbReference>
<accession>A0A1Y2DJC9</accession>
<feature type="transmembrane region" description="Helical" evidence="7">
    <location>
        <begin position="63"/>
        <end position="88"/>
    </location>
</feature>
<comment type="caution">
    <text evidence="9">The sequence shown here is derived from an EMBL/GenBank/DDBJ whole genome shotgun (WGS) entry which is preliminary data.</text>
</comment>
<feature type="domain" description="Rhodopsin" evidence="8">
    <location>
        <begin position="47"/>
        <end position="282"/>
    </location>
</feature>
<evidence type="ECO:0000256" key="7">
    <source>
        <dbReference type="SAM" id="Phobius"/>
    </source>
</evidence>
<proteinExistence type="inferred from homology"/>
<feature type="transmembrane region" description="Helical" evidence="7">
    <location>
        <begin position="32"/>
        <end position="51"/>
    </location>
</feature>